<gene>
    <name evidence="2" type="ORF">EUBSIR_02687</name>
</gene>
<reference evidence="2" key="1">
    <citation type="submission" date="2007-10" db="EMBL/GenBank/DDBJ databases">
        <authorList>
            <person name="Fulton L."/>
            <person name="Clifton S."/>
            <person name="Fulton B."/>
            <person name="Xu J."/>
            <person name="Minx P."/>
            <person name="Pepin K.H."/>
            <person name="Johnson M."/>
            <person name="Thiruvilangam P."/>
            <person name="Bhonagiri V."/>
            <person name="Nash W.E."/>
            <person name="Mardis E.R."/>
            <person name="Wilson R.K."/>
        </authorList>
    </citation>
    <scope>NUCLEOTIDE SEQUENCE [LARGE SCALE GENOMIC DNA]</scope>
    <source>
        <strain evidence="2">DSM 15702</strain>
    </source>
</reference>
<dbReference type="CDD" id="cd20789">
    <property type="entry name" value="Cas13d"/>
    <property type="match status" value="1"/>
</dbReference>
<dbReference type="PDBsum" id="6E9E"/>
<dbReference type="SMR" id="B0MS50"/>
<name>B0MS50_9FIRM</name>
<sequence>MGKKIHARDLREQRKTDRTEKFADQNKKREAERAVPKKDAAVSVKSVSSVSSKKDNVTKSMAKAAGVKSVFAVGNTVYMTSFGRGNDAVLEQKIVDTSHEPLNIDDPAYQLNVVTMNGYSVTGHRGETVSAVTDNPLRRFNGRKKDEPEQSVPTDMLCLKPTLEKKFFGKEFDDNIHIQLIYNILDIEKILAVYSTNAIYALNNMSADENIENSDFFMKRTTDETFDDFEKKKESTNSREKADFDAFEKFIGNYRLAYFADAFYVNKKNPKGKAKNVLREDKELYSVLTLIGKLRHWCVHSEEGRAEFWLYKLDELKDDFKNVLDVVYNRPVEEINNRFIENNKVNIQILGSVYKNTDIAELVRSYYEFLITKKYKNMGFSIKKLRESMLEGKGYADKEYDSVRNKLYQMTDFILYTGYINEDSDRADDLVNTLRSSLKEDDKTTVYCKEADYLWKKYRESIREVADALDGDNIKKLSKSNIEIQEDKLRKCFISYADSVSEFTKLIYLLTRFLSGKEINDLVTTLINKFDNIRSFLEIMDELGLDRTFTAEYSFFEGSTKYLAELVELNSFVKSCSFDINAKRTMYRDALDILGIESDKTEEDIEKMIDNILQIDANGDKKLKKNNGLRNFIASNVIDSNRFKYLVRYGNPKKIRETAKCKPAVRFVLNEIPDAQIERYYEACCPKNTALCSANKRREKLADMIAEIKFENFSDAGNYQKANVTSRTSEAEIKRKNQAIIRLYLTVMYIMLKNLVNVNARYVIAFHCVERDTKLYAESGLEVGNIEKNKTNLTMAVMGVKLENGIIKTEFDKSFAENAANRYLRNARWYKLILDNLKKSERAVVNEFRNTVCHLNAIRNININIKEIKEVENYFALYHYLIQKHLENRFADKKVERDTGDFISKLEEHKTYCKDFVKAYCTPFGYNLVRYKNLTIDGLFDKNYPGKDDSDEQK</sequence>
<dbReference type="EMBL" id="ABCA03000055">
    <property type="protein sequence ID" value="EDR99618.1"/>
    <property type="molecule type" value="Genomic_DNA"/>
</dbReference>
<reference evidence="6" key="4">
    <citation type="journal article" date="2024" name="Nat. Commun.">
        <title>Distinct horizontal transfer mechanisms for type I and type V CRISPR-associated transposons.</title>
        <authorList>
            <person name="Hu K."/>
            <person name="Chou C.W."/>
            <person name="Wilke C.O."/>
            <person name="Finkelstein I.J."/>
        </authorList>
    </citation>
    <scope>STRUCTURE BY ELECTRON MICROSCOPY (3.07 ANGSTROMS)</scope>
</reference>
<dbReference type="NCBIfam" id="NF038189">
    <property type="entry name" value="VI_Cas13d"/>
    <property type="match status" value="1"/>
</dbReference>
<evidence type="ECO:0000256" key="1">
    <source>
        <dbReference type="SAM" id="MobiDB-lite"/>
    </source>
</evidence>
<dbReference type="PDBsum" id="6E9F"/>
<protein>
    <submittedName>
        <fullName evidence="2">Uncharacterized protein</fullName>
    </submittedName>
</protein>
<dbReference type="EMDB" id="EMD-9014"/>
<evidence type="ECO:0000313" key="3">
    <source>
        <dbReference type="Proteomes" id="UP000005326"/>
    </source>
</evidence>
<keyword evidence="4 5" id="KW-0002">3D-structure</keyword>
<comment type="caution">
    <text evidence="2">The sequence shown here is derived from an EMBL/GenBank/DDBJ whole genome shotgun (WGS) entry which is preliminary data.</text>
</comment>
<organism evidence="2 3">
    <name type="scientific">[Eubacterium] siraeum DSM 15702</name>
    <dbReference type="NCBI Taxonomy" id="428128"/>
    <lineage>
        <taxon>Bacteria</taxon>
        <taxon>Bacillati</taxon>
        <taxon>Bacillota</taxon>
        <taxon>Clostridia</taxon>
        <taxon>Eubacteriales</taxon>
        <taxon>Oscillospiraceae</taxon>
        <taxon>Oscillospiraceae incertae sedis</taxon>
    </lineage>
</organism>
<dbReference type="EMDB" id="EMD-47902"/>
<evidence type="ECO:0007829" key="6">
    <source>
        <dbReference type="PDB" id="9EC8"/>
    </source>
</evidence>
<feature type="region of interest" description="Disordered" evidence="1">
    <location>
        <begin position="1"/>
        <end position="57"/>
    </location>
</feature>
<dbReference type="PDB" id="6E9E">
    <property type="method" value="EM"/>
    <property type="resolution" value="3.40 A"/>
    <property type="chains" value="A=1-954"/>
</dbReference>
<evidence type="ECO:0000313" key="2">
    <source>
        <dbReference type="EMBL" id="EDR99618.1"/>
    </source>
</evidence>
<keyword evidence="3" id="KW-1185">Reference proteome</keyword>
<dbReference type="Proteomes" id="UP000005326">
    <property type="component" value="Unassembled WGS sequence"/>
</dbReference>
<feature type="compositionally biased region" description="Basic and acidic residues" evidence="1">
    <location>
        <begin position="7"/>
        <end position="40"/>
    </location>
</feature>
<dbReference type="EMDB" id="EMD-9013"/>
<accession>B0MS50</accession>
<dbReference type="AlphaFoldDB" id="B0MS50"/>
<dbReference type="PDB" id="6E9F">
    <property type="method" value="EM"/>
    <property type="resolution" value="3.30 A"/>
    <property type="chains" value="A=1-954"/>
</dbReference>
<reference evidence="4 5" key="3">
    <citation type="journal article" date="2018" name="Cell">
        <title>Structural Basis for the RNA-Guided Ribonuclease Activity of CRISPR-Cas13d.</title>
        <authorList>
            <person name="Zhang C."/>
            <person name="Konermann S."/>
            <person name="Brideau N.J."/>
            <person name="Lotfy P."/>
            <person name="Wu X."/>
            <person name="Novick S.J."/>
            <person name="Strutzenberg T."/>
            <person name="Griffin P.R."/>
            <person name="Hsu P.D."/>
            <person name="Lyumkis D."/>
        </authorList>
    </citation>
    <scope>STRUCTURE BY ELECTRON MICROSCOPY (3.30 ANGSTROMS)</scope>
</reference>
<evidence type="ECO:0007829" key="4">
    <source>
        <dbReference type="PDB" id="6E9E"/>
    </source>
</evidence>
<feature type="compositionally biased region" description="Low complexity" evidence="1">
    <location>
        <begin position="41"/>
        <end position="51"/>
    </location>
</feature>
<dbReference type="PDB" id="9EC8">
    <property type="method" value="EM"/>
    <property type="resolution" value="3.07 A"/>
    <property type="chains" value="A=1-954"/>
</dbReference>
<reference evidence="2" key="2">
    <citation type="submission" date="2014-06" db="EMBL/GenBank/DDBJ databases">
        <title>Draft genome sequence of Eubacterium siraeum (DSM 15702).</title>
        <authorList>
            <person name="Sudarsanam P."/>
            <person name="Ley R."/>
            <person name="Guruge J."/>
            <person name="Turnbaugh P.J."/>
            <person name="Mahowald M."/>
            <person name="Liep D."/>
            <person name="Gordon J."/>
        </authorList>
    </citation>
    <scope>NUCLEOTIDE SEQUENCE</scope>
    <source>
        <strain evidence="2">DSM 15702</strain>
    </source>
</reference>
<evidence type="ECO:0007829" key="5">
    <source>
        <dbReference type="PDB" id="6E9F"/>
    </source>
</evidence>
<proteinExistence type="evidence at protein level"/>